<feature type="transmembrane region" description="Helical" evidence="6">
    <location>
        <begin position="9"/>
        <end position="30"/>
    </location>
</feature>
<feature type="transmembrane region" description="Helical" evidence="6">
    <location>
        <begin position="57"/>
        <end position="77"/>
    </location>
</feature>
<dbReference type="InterPro" id="IPR019402">
    <property type="entry name" value="CWH43_N"/>
</dbReference>
<comment type="subcellular location">
    <subcellularLocation>
        <location evidence="1">Endomembrane system</location>
        <topology evidence="1">Multi-pass membrane protein</topology>
    </subcellularLocation>
</comment>
<evidence type="ECO:0000256" key="6">
    <source>
        <dbReference type="SAM" id="Phobius"/>
    </source>
</evidence>
<dbReference type="Pfam" id="PF10277">
    <property type="entry name" value="Frag1"/>
    <property type="match status" value="1"/>
</dbReference>
<dbReference type="EMBL" id="CAWYQH010000057">
    <property type="protein sequence ID" value="CAK8678903.1"/>
    <property type="molecule type" value="Genomic_DNA"/>
</dbReference>
<proteinExistence type="inferred from homology"/>
<comment type="similarity">
    <text evidence="2">Belongs to the DRAM/TMEM150 family.</text>
</comment>
<evidence type="ECO:0000256" key="2">
    <source>
        <dbReference type="ARBA" id="ARBA00006565"/>
    </source>
</evidence>
<evidence type="ECO:0000313" key="9">
    <source>
        <dbReference type="Proteomes" id="UP001642483"/>
    </source>
</evidence>
<keyword evidence="5 6" id="KW-0472">Membrane</keyword>
<reference evidence="8 9" key="1">
    <citation type="submission" date="2024-02" db="EMBL/GenBank/DDBJ databases">
        <authorList>
            <person name="Daric V."/>
            <person name="Darras S."/>
        </authorList>
    </citation>
    <scope>NUCLEOTIDE SEQUENCE [LARGE SCALE GENOMIC DNA]</scope>
</reference>
<keyword evidence="3 6" id="KW-0812">Transmembrane</keyword>
<evidence type="ECO:0000259" key="7">
    <source>
        <dbReference type="Pfam" id="PF10277"/>
    </source>
</evidence>
<feature type="domain" description="CWH43-like N-terminal" evidence="7">
    <location>
        <begin position="9"/>
        <end position="111"/>
    </location>
</feature>
<organism evidence="8 9">
    <name type="scientific">Clavelina lepadiformis</name>
    <name type="common">Light-bulb sea squirt</name>
    <name type="synonym">Ascidia lepadiformis</name>
    <dbReference type="NCBI Taxonomy" id="159417"/>
    <lineage>
        <taxon>Eukaryota</taxon>
        <taxon>Metazoa</taxon>
        <taxon>Chordata</taxon>
        <taxon>Tunicata</taxon>
        <taxon>Ascidiacea</taxon>
        <taxon>Aplousobranchia</taxon>
        <taxon>Clavelinidae</taxon>
        <taxon>Clavelina</taxon>
    </lineage>
</organism>
<dbReference type="InterPro" id="IPR050911">
    <property type="entry name" value="DRAM/TMEM150_Autophagy_Mod"/>
</dbReference>
<dbReference type="PANTHER" id="PTHR21324:SF18">
    <property type="entry name" value="DNA DAMAGE-REGULATED AUTOPHAGY MODULATOR PROTEIN 1-LIKE"/>
    <property type="match status" value="1"/>
</dbReference>
<comment type="caution">
    <text evidence="8">The sequence shown here is derived from an EMBL/GenBank/DDBJ whole genome shotgun (WGS) entry which is preliminary data.</text>
</comment>
<protein>
    <recommendedName>
        <fullName evidence="7">CWH43-like N-terminal domain-containing protein</fullName>
    </recommendedName>
</protein>
<name>A0ABP0FLJ0_CLALP</name>
<keyword evidence="4 6" id="KW-1133">Transmembrane helix</keyword>
<evidence type="ECO:0000256" key="5">
    <source>
        <dbReference type="ARBA" id="ARBA00023136"/>
    </source>
</evidence>
<keyword evidence="9" id="KW-1185">Reference proteome</keyword>
<accession>A0ABP0FLJ0</accession>
<dbReference type="Proteomes" id="UP001642483">
    <property type="component" value="Unassembled WGS sequence"/>
</dbReference>
<evidence type="ECO:0000256" key="4">
    <source>
        <dbReference type="ARBA" id="ARBA00022989"/>
    </source>
</evidence>
<evidence type="ECO:0000256" key="3">
    <source>
        <dbReference type="ARBA" id="ARBA00022692"/>
    </source>
</evidence>
<dbReference type="PROSITE" id="PS51257">
    <property type="entry name" value="PROKAR_LIPOPROTEIN"/>
    <property type="match status" value="1"/>
</dbReference>
<sequence>MNEVWKSCIYWPLAFGFVSFVGVFACYGIAVNLNHVDPPPSWPFVSETGLRQPESSLFTFIVMTGSFTALVSIYLYYKYVEHYCHESKINTASLIVGCLACFSLILAGAFQ</sequence>
<dbReference type="PANTHER" id="PTHR21324">
    <property type="entry name" value="FASTING-INDUCIBLE INTEGRAL MEMBRANE PROTEIN TM6P1-RELATED"/>
    <property type="match status" value="1"/>
</dbReference>
<evidence type="ECO:0000256" key="1">
    <source>
        <dbReference type="ARBA" id="ARBA00004127"/>
    </source>
</evidence>
<gene>
    <name evidence="8" type="ORF">CVLEPA_LOCUS9175</name>
</gene>
<evidence type="ECO:0000313" key="8">
    <source>
        <dbReference type="EMBL" id="CAK8678903.1"/>
    </source>
</evidence>
<feature type="transmembrane region" description="Helical" evidence="6">
    <location>
        <begin position="89"/>
        <end position="110"/>
    </location>
</feature>